<dbReference type="EnsemblMetazoa" id="AATE020213-RA">
    <property type="protein sequence ID" value="AATE020213-PA.1"/>
    <property type="gene ID" value="AATE020213"/>
</dbReference>
<protein>
    <submittedName>
        <fullName evidence="2">Uncharacterized protein</fullName>
    </submittedName>
</protein>
<organism evidence="2">
    <name type="scientific">Anopheles atroparvus</name>
    <name type="common">European mosquito</name>
    <dbReference type="NCBI Taxonomy" id="41427"/>
    <lineage>
        <taxon>Eukaryota</taxon>
        <taxon>Metazoa</taxon>
        <taxon>Ecdysozoa</taxon>
        <taxon>Arthropoda</taxon>
        <taxon>Hexapoda</taxon>
        <taxon>Insecta</taxon>
        <taxon>Pterygota</taxon>
        <taxon>Neoptera</taxon>
        <taxon>Endopterygota</taxon>
        <taxon>Diptera</taxon>
        <taxon>Nematocera</taxon>
        <taxon>Culicoidea</taxon>
        <taxon>Culicidae</taxon>
        <taxon>Anophelinae</taxon>
        <taxon>Anopheles</taxon>
    </lineage>
</organism>
<dbReference type="PROSITE" id="PS00233">
    <property type="entry name" value="CHIT_BIND_RR_1"/>
    <property type="match status" value="1"/>
</dbReference>
<dbReference type="AlphaFoldDB" id="A0A182JLB9"/>
<dbReference type="InterPro" id="IPR000618">
    <property type="entry name" value="Insect_cuticle"/>
</dbReference>
<evidence type="ECO:0000313" key="2">
    <source>
        <dbReference type="EnsemblMetazoa" id="AATE020213-PA.1"/>
    </source>
</evidence>
<dbReference type="STRING" id="41427.A0A182JLB9"/>
<keyword evidence="1" id="KW-0193">Cuticle</keyword>
<dbReference type="PANTHER" id="PTHR10380">
    <property type="entry name" value="CUTICLE PROTEIN"/>
    <property type="match status" value="1"/>
</dbReference>
<dbReference type="GO" id="GO:0008010">
    <property type="term" value="F:structural constituent of chitin-based larval cuticle"/>
    <property type="evidence" value="ECO:0007669"/>
    <property type="project" value="TreeGrafter"/>
</dbReference>
<sequence length="260" mass="28413">MFRFVLASVALIVATVAAGPLDRPQYQQQQNPEAHAQIVRYENVLQDDGHYNWQYETSNGIAAHEEGLGAHSANGAFSYTGPDGVLYRVVYVADENGFRPEGAHLPTPPPTPEHVFKTLEQIRANPPKDQKDFSLEALDATIAPQGGAQSVQGSVQRLDIGALWRVGAHLLEHSDDVLGRWRLRRQVGSLRLEAVLVGHVHDLVALAVRGSLYVYEPSALITVSWARVSAPASSPPSPALRDWGRWGLATTSETTRDAMI</sequence>
<dbReference type="InterPro" id="IPR050468">
    <property type="entry name" value="Cuticle_Struct_Prot"/>
</dbReference>
<dbReference type="PROSITE" id="PS51155">
    <property type="entry name" value="CHIT_BIND_RR_2"/>
    <property type="match status" value="1"/>
</dbReference>
<dbReference type="InterPro" id="IPR031311">
    <property type="entry name" value="CHIT_BIND_RR_consensus"/>
</dbReference>
<evidence type="ECO:0000256" key="1">
    <source>
        <dbReference type="ARBA" id="ARBA00022460"/>
    </source>
</evidence>
<dbReference type="PRINTS" id="PR00947">
    <property type="entry name" value="CUTICLE"/>
</dbReference>
<dbReference type="Pfam" id="PF00379">
    <property type="entry name" value="Chitin_bind_4"/>
    <property type="match status" value="1"/>
</dbReference>
<name>A0A182JLB9_ANOAO</name>
<proteinExistence type="predicted"/>
<reference evidence="2" key="1">
    <citation type="submission" date="2022-08" db="UniProtKB">
        <authorList>
            <consortium name="EnsemblMetazoa"/>
        </authorList>
    </citation>
    <scope>IDENTIFICATION</scope>
    <source>
        <strain evidence="2">EBRO</strain>
    </source>
</reference>
<dbReference type="PANTHER" id="PTHR10380:SF237">
    <property type="entry name" value="CUTICULAR PROTEIN 65AU, ISOFORM A-RELATED"/>
    <property type="match status" value="1"/>
</dbReference>
<dbReference type="VEuPathDB" id="VectorBase:AATE020213"/>
<dbReference type="GO" id="GO:0062129">
    <property type="term" value="C:chitin-based extracellular matrix"/>
    <property type="evidence" value="ECO:0007669"/>
    <property type="project" value="TreeGrafter"/>
</dbReference>
<accession>A0A182JLB9</accession>